<reference evidence="1" key="1">
    <citation type="journal article" date="2021" name="Proc. Natl. Acad. Sci. U.S.A.">
        <title>A Catalog of Tens of Thousands of Viruses from Human Metagenomes Reveals Hidden Associations with Chronic Diseases.</title>
        <authorList>
            <person name="Tisza M.J."/>
            <person name="Buck C.B."/>
        </authorList>
    </citation>
    <scope>NUCLEOTIDE SEQUENCE</scope>
    <source>
        <strain evidence="1">Ctu2j3</strain>
    </source>
</reference>
<name>A0A8S5UIE4_9CAUD</name>
<protein>
    <submittedName>
        <fullName evidence="1">Uncharacterized protein</fullName>
    </submittedName>
</protein>
<sequence>MERYKLIASEYGFYPPDDIPVYRFQQLSEAAQERRDKRIEAAEKGHTFVG</sequence>
<dbReference type="EMBL" id="BK016090">
    <property type="protein sequence ID" value="DAF94142.1"/>
    <property type="molecule type" value="Genomic_DNA"/>
</dbReference>
<accession>A0A8S5UIE4</accession>
<proteinExistence type="predicted"/>
<organism evidence="1">
    <name type="scientific">Myoviridae sp. ctu2j3</name>
    <dbReference type="NCBI Taxonomy" id="2825197"/>
    <lineage>
        <taxon>Viruses</taxon>
        <taxon>Duplodnaviria</taxon>
        <taxon>Heunggongvirae</taxon>
        <taxon>Uroviricota</taxon>
        <taxon>Caudoviricetes</taxon>
    </lineage>
</organism>
<dbReference type="EMBL" id="BK016090">
    <property type="protein sequence ID" value="DAF94269.1"/>
    <property type="molecule type" value="Genomic_DNA"/>
</dbReference>
<evidence type="ECO:0000313" key="1">
    <source>
        <dbReference type="EMBL" id="DAF94142.1"/>
    </source>
</evidence>